<comment type="caution">
    <text evidence="4">The sequence shown here is derived from an EMBL/GenBank/DDBJ whole genome shotgun (WGS) entry which is preliminary data.</text>
</comment>
<comment type="subcellular location">
    <subcellularLocation>
        <location evidence="1">Cytoplasm</location>
        <location evidence="1">Nucleoid</location>
    </subcellularLocation>
</comment>
<keyword evidence="3" id="KW-0963">Cytoplasm</keyword>
<evidence type="ECO:0000313" key="5">
    <source>
        <dbReference type="Proteomes" id="UP000216101"/>
    </source>
</evidence>
<dbReference type="Proteomes" id="UP000216101">
    <property type="component" value="Unassembled WGS sequence"/>
</dbReference>
<proteinExistence type="inferred from homology"/>
<gene>
    <name evidence="4" type="ORF">CBP51_14155</name>
</gene>
<dbReference type="InterPro" id="IPR007358">
    <property type="entry name" value="Nucleoid_associated_NdpA"/>
</dbReference>
<evidence type="ECO:0000256" key="2">
    <source>
        <dbReference type="ARBA" id="ARBA00009035"/>
    </source>
</evidence>
<dbReference type="AlphaFoldDB" id="A0A266Q5N4"/>
<protein>
    <submittedName>
        <fullName evidence="4">Nucleoid-associated protein NdpA</fullName>
    </submittedName>
</protein>
<evidence type="ECO:0000256" key="1">
    <source>
        <dbReference type="ARBA" id="ARBA00004453"/>
    </source>
</evidence>
<organism evidence="4 5">
    <name type="scientific">Cellvibrio mixtus</name>
    <dbReference type="NCBI Taxonomy" id="39650"/>
    <lineage>
        <taxon>Bacteria</taxon>
        <taxon>Pseudomonadati</taxon>
        <taxon>Pseudomonadota</taxon>
        <taxon>Gammaproteobacteria</taxon>
        <taxon>Cellvibrionales</taxon>
        <taxon>Cellvibrionaceae</taxon>
        <taxon>Cellvibrio</taxon>
    </lineage>
</organism>
<evidence type="ECO:0000313" key="4">
    <source>
        <dbReference type="EMBL" id="OZY85150.1"/>
    </source>
</evidence>
<dbReference type="EMBL" id="NHNI01000002">
    <property type="protein sequence ID" value="OZY85150.1"/>
    <property type="molecule type" value="Genomic_DNA"/>
</dbReference>
<evidence type="ECO:0000256" key="3">
    <source>
        <dbReference type="ARBA" id="ARBA00022490"/>
    </source>
</evidence>
<reference evidence="5" key="1">
    <citation type="submission" date="2017-05" db="EMBL/GenBank/DDBJ databases">
        <authorList>
            <person name="Barney B.M."/>
        </authorList>
    </citation>
    <scope>NUCLEOTIDE SEQUENCE [LARGE SCALE GENOMIC DNA]</scope>
    <source>
        <strain evidence="5">PSBB022</strain>
    </source>
</reference>
<name>A0A266Q5N4_9GAMM</name>
<dbReference type="STRING" id="1209072.GCA_000766945_04153"/>
<dbReference type="Pfam" id="PF04245">
    <property type="entry name" value="NA37"/>
    <property type="match status" value="1"/>
</dbReference>
<dbReference type="PANTHER" id="PTHR38772:SF1">
    <property type="entry name" value="NUCLEOID-ASSOCIATED PROTEIN YEJK"/>
    <property type="match status" value="1"/>
</dbReference>
<dbReference type="PANTHER" id="PTHR38772">
    <property type="match status" value="1"/>
</dbReference>
<dbReference type="RefSeq" id="WP_094986056.1">
    <property type="nucleotide sequence ID" value="NZ_NHNI01000002.1"/>
</dbReference>
<dbReference type="GO" id="GO:0003727">
    <property type="term" value="F:single-stranded RNA binding"/>
    <property type="evidence" value="ECO:0007669"/>
    <property type="project" value="TreeGrafter"/>
</dbReference>
<comment type="similarity">
    <text evidence="2">Belongs to the YejK family.</text>
</comment>
<dbReference type="GO" id="GO:0043590">
    <property type="term" value="C:bacterial nucleoid"/>
    <property type="evidence" value="ECO:0007669"/>
    <property type="project" value="TreeGrafter"/>
</dbReference>
<keyword evidence="5" id="KW-1185">Reference proteome</keyword>
<sequence>MALTSIVAHRIYRHSPGGAFELQLRNDVFALNGKLEELAYELKTQFIRKGGKSYGRFSDELGEFPLPAWLRDCRDERLSFLSFSHKAMQQFQQALEKAESLLDAYIVFVEEKLEVGDTLSLYLVEHQSGLYLDGDLVLDDSLFLDTTGFNLAAKIQLNDWLSGDSTTYVTLMRARSDKDIAEAFTHFIAFTDKQDIKQETAEFLKVVDDFSNTLDETTAKITRTKVVDYCLEQNKAGKAVTIADLSSTLAEEVKSYEPERFVRYVESTKPDIKPEFIPHAGQIRSYVRISGRNDSLSMSFASDCLGREIEYDPEQDTLTIRNLPPALKARLIKHLKESH</sequence>
<accession>A0A266Q5N4</accession>
<dbReference type="GO" id="GO:0003690">
    <property type="term" value="F:double-stranded DNA binding"/>
    <property type="evidence" value="ECO:0007669"/>
    <property type="project" value="TreeGrafter"/>
</dbReference>